<dbReference type="RefSeq" id="WP_115564904.1">
    <property type="nucleotide sequence ID" value="NZ_QRGR01000007.1"/>
</dbReference>
<gene>
    <name evidence="1" type="ORF">DXT99_07480</name>
</gene>
<dbReference type="Proteomes" id="UP000256708">
    <property type="component" value="Unassembled WGS sequence"/>
</dbReference>
<organism evidence="1 2">
    <name type="scientific">Pontibacter diazotrophicus</name>
    <dbReference type="NCBI Taxonomy" id="1400979"/>
    <lineage>
        <taxon>Bacteria</taxon>
        <taxon>Pseudomonadati</taxon>
        <taxon>Bacteroidota</taxon>
        <taxon>Cytophagia</taxon>
        <taxon>Cytophagales</taxon>
        <taxon>Hymenobacteraceae</taxon>
        <taxon>Pontibacter</taxon>
    </lineage>
</organism>
<proteinExistence type="predicted"/>
<keyword evidence="2" id="KW-1185">Reference proteome</keyword>
<evidence type="ECO:0000313" key="1">
    <source>
        <dbReference type="EMBL" id="RDV15832.1"/>
    </source>
</evidence>
<evidence type="ECO:0000313" key="2">
    <source>
        <dbReference type="Proteomes" id="UP000256708"/>
    </source>
</evidence>
<dbReference type="OrthoDB" id="852207at2"/>
<accession>A0A3D8LFY9</accession>
<dbReference type="AlphaFoldDB" id="A0A3D8LFY9"/>
<reference evidence="2" key="1">
    <citation type="submission" date="2018-08" db="EMBL/GenBank/DDBJ databases">
        <authorList>
            <person name="Liu Z.-W."/>
            <person name="Du Z.-J."/>
        </authorList>
    </citation>
    <scope>NUCLEOTIDE SEQUENCE [LARGE SCALE GENOMIC DNA]</scope>
    <source>
        <strain evidence="2">H4X</strain>
    </source>
</reference>
<evidence type="ECO:0008006" key="3">
    <source>
        <dbReference type="Google" id="ProtNLM"/>
    </source>
</evidence>
<comment type="caution">
    <text evidence="1">The sequence shown here is derived from an EMBL/GenBank/DDBJ whole genome shotgun (WGS) entry which is preliminary data.</text>
</comment>
<dbReference type="EMBL" id="QRGR01000007">
    <property type="protein sequence ID" value="RDV15832.1"/>
    <property type="molecule type" value="Genomic_DNA"/>
</dbReference>
<name>A0A3D8LFY9_9BACT</name>
<protein>
    <recommendedName>
        <fullName evidence="3">STAS/SEC14 domain-containing protein</fullName>
    </recommendedName>
</protein>
<sequence>MIIYSGIVTLDYNPETGILTTTMPNVHEFGTEDVSFCLGLIIESIINYDIKKLLLDSSESVMEVEDEAYKAITLKFGIDMRETCLKKIARISTTDTEREKQADKLSAELRLELNLPLEFKSFANRDEAMVWLLS</sequence>